<evidence type="ECO:0000256" key="2">
    <source>
        <dbReference type="ARBA" id="ARBA00022723"/>
    </source>
</evidence>
<name>A0A8T2N4M3_9TELE</name>
<dbReference type="GO" id="GO:0046098">
    <property type="term" value="P:guanine metabolic process"/>
    <property type="evidence" value="ECO:0007669"/>
    <property type="project" value="TreeGrafter"/>
</dbReference>
<organism evidence="5 6">
    <name type="scientific">Albula glossodonta</name>
    <name type="common">roundjaw bonefish</name>
    <dbReference type="NCBI Taxonomy" id="121402"/>
    <lineage>
        <taxon>Eukaryota</taxon>
        <taxon>Metazoa</taxon>
        <taxon>Chordata</taxon>
        <taxon>Craniata</taxon>
        <taxon>Vertebrata</taxon>
        <taxon>Euteleostomi</taxon>
        <taxon>Actinopterygii</taxon>
        <taxon>Neopterygii</taxon>
        <taxon>Teleostei</taxon>
        <taxon>Albuliformes</taxon>
        <taxon>Albulidae</taxon>
        <taxon>Albula</taxon>
    </lineage>
</organism>
<keyword evidence="2" id="KW-0479">Metal-binding</keyword>
<dbReference type="GO" id="GO:0008270">
    <property type="term" value="F:zinc ion binding"/>
    <property type="evidence" value="ECO:0007669"/>
    <property type="project" value="TreeGrafter"/>
</dbReference>
<dbReference type="AlphaFoldDB" id="A0A8T2N4M3"/>
<evidence type="ECO:0008006" key="7">
    <source>
        <dbReference type="Google" id="ProtNLM"/>
    </source>
</evidence>
<dbReference type="Gene3D" id="3.20.20.140">
    <property type="entry name" value="Metal-dependent hydrolases"/>
    <property type="match status" value="1"/>
</dbReference>
<gene>
    <name evidence="5" type="ORF">JZ751_018900</name>
</gene>
<dbReference type="InterPro" id="IPR051607">
    <property type="entry name" value="Metallo-dep_hydrolases"/>
</dbReference>
<dbReference type="SUPFAM" id="SSF51556">
    <property type="entry name" value="Metallo-dependent hydrolases"/>
    <property type="match status" value="1"/>
</dbReference>
<proteinExistence type="predicted"/>
<dbReference type="GO" id="GO:0005829">
    <property type="term" value="C:cytosol"/>
    <property type="evidence" value="ECO:0007669"/>
    <property type="project" value="TreeGrafter"/>
</dbReference>
<evidence type="ECO:0000313" key="6">
    <source>
        <dbReference type="Proteomes" id="UP000824540"/>
    </source>
</evidence>
<reference evidence="5" key="1">
    <citation type="thesis" date="2021" institute="BYU ScholarsArchive" country="Provo, UT, USA">
        <title>Applications of and Algorithms for Genome Assembly and Genomic Analyses with an Emphasis on Marine Teleosts.</title>
        <authorList>
            <person name="Pickett B.D."/>
        </authorList>
    </citation>
    <scope>NUCLEOTIDE SEQUENCE</scope>
    <source>
        <strain evidence="5">HI-2016</strain>
    </source>
</reference>
<evidence type="ECO:0000256" key="1">
    <source>
        <dbReference type="ARBA" id="ARBA00001947"/>
    </source>
</evidence>
<accession>A0A8T2N4M3</accession>
<dbReference type="Gene3D" id="2.30.40.10">
    <property type="entry name" value="Urease, subunit C, domain 1"/>
    <property type="match status" value="1"/>
</dbReference>
<dbReference type="GO" id="GO:0008892">
    <property type="term" value="F:guanine deaminase activity"/>
    <property type="evidence" value="ECO:0007669"/>
    <property type="project" value="TreeGrafter"/>
</dbReference>
<dbReference type="SUPFAM" id="SSF51338">
    <property type="entry name" value="Composite domain of metallo-dependent hydrolases"/>
    <property type="match status" value="1"/>
</dbReference>
<evidence type="ECO:0000256" key="3">
    <source>
        <dbReference type="ARBA" id="ARBA00022801"/>
    </source>
</evidence>
<sequence length="141" mass="15878">MSSNDALVDIARVFRGTFVHSNENAPVEVLEDKILGIDTEGRIAFIGRAEEVGKLSQAWGFRISDVKHLGAHQFFMPGLVDTHIHASQYSYTGTALDMPLLQWLNTYTFPVEAKYKDLDFSQDVYTKVVTCKSQRTIFCVT</sequence>
<keyword evidence="4" id="KW-0862">Zinc</keyword>
<comment type="caution">
    <text evidence="5">The sequence shown here is derived from an EMBL/GenBank/DDBJ whole genome shotgun (WGS) entry which is preliminary data.</text>
</comment>
<keyword evidence="3" id="KW-0378">Hydrolase</keyword>
<dbReference type="PANTHER" id="PTHR11271">
    <property type="entry name" value="GUANINE DEAMINASE"/>
    <property type="match status" value="1"/>
</dbReference>
<dbReference type="PANTHER" id="PTHR11271:SF6">
    <property type="entry name" value="GUANINE DEAMINASE"/>
    <property type="match status" value="1"/>
</dbReference>
<dbReference type="InterPro" id="IPR032466">
    <property type="entry name" value="Metal_Hydrolase"/>
</dbReference>
<dbReference type="OrthoDB" id="194468at2759"/>
<evidence type="ECO:0000256" key="4">
    <source>
        <dbReference type="ARBA" id="ARBA00022833"/>
    </source>
</evidence>
<evidence type="ECO:0000313" key="5">
    <source>
        <dbReference type="EMBL" id="KAG9331497.1"/>
    </source>
</evidence>
<comment type="cofactor">
    <cofactor evidence="1">
        <name>Zn(2+)</name>
        <dbReference type="ChEBI" id="CHEBI:29105"/>
    </cofactor>
</comment>
<keyword evidence="6" id="KW-1185">Reference proteome</keyword>
<dbReference type="EMBL" id="JAFBMS010000326">
    <property type="protein sequence ID" value="KAG9331497.1"/>
    <property type="molecule type" value="Genomic_DNA"/>
</dbReference>
<dbReference type="Proteomes" id="UP000824540">
    <property type="component" value="Unassembled WGS sequence"/>
</dbReference>
<protein>
    <recommendedName>
        <fullName evidence="7">Guanine deaminase</fullName>
    </recommendedName>
</protein>
<dbReference type="InterPro" id="IPR011059">
    <property type="entry name" value="Metal-dep_hydrolase_composite"/>
</dbReference>